<dbReference type="SUPFAM" id="SSF57756">
    <property type="entry name" value="Retrovirus zinc finger-like domains"/>
    <property type="match status" value="1"/>
</dbReference>
<dbReference type="Pfam" id="PF17921">
    <property type="entry name" value="Integrase_H2C2"/>
    <property type="match status" value="1"/>
</dbReference>
<evidence type="ECO:0000256" key="4">
    <source>
        <dbReference type="ARBA" id="ARBA00022695"/>
    </source>
</evidence>
<keyword evidence="7" id="KW-0255">Endonuclease</keyword>
<dbReference type="Gene3D" id="3.10.20.370">
    <property type="match status" value="1"/>
</dbReference>
<dbReference type="Gene3D" id="3.30.70.270">
    <property type="match status" value="2"/>
</dbReference>
<dbReference type="PROSITE" id="PS50158">
    <property type="entry name" value="ZF_CCHC"/>
    <property type="match status" value="2"/>
</dbReference>
<reference evidence="14 15" key="1">
    <citation type="submission" date="2021-06" db="EMBL/GenBank/DDBJ databases">
        <title>A haploid diamondback moth (Plutella xylostella L.) genome assembly resolves 31 chromosomes and identifies a diamide resistance mutation.</title>
        <authorList>
            <person name="Ward C.M."/>
            <person name="Perry K.D."/>
            <person name="Baker G."/>
            <person name="Powis K."/>
            <person name="Heckel D.G."/>
            <person name="Baxter S.W."/>
        </authorList>
    </citation>
    <scope>NUCLEOTIDE SEQUENCE [LARGE SCALE GENOMIC DNA]</scope>
    <source>
        <strain evidence="14 15">LV</strain>
        <tissue evidence="14">Single pupa</tissue>
    </source>
</reference>
<dbReference type="Pfam" id="PF17919">
    <property type="entry name" value="RT_RNaseH_2"/>
    <property type="match status" value="1"/>
</dbReference>
<dbReference type="PROSITE" id="PS50994">
    <property type="entry name" value="INTEGRASE"/>
    <property type="match status" value="1"/>
</dbReference>
<sequence length="1305" mass="150578">MSKSKIESESEKFETEEESKDSRIEQVKAGKRSFIYKCSKQELEQICKEEKLDFSGLNVDGLRGILSEHYKKKQVCAKGQEIRIMTNYGELKPFDGEKFEVFHQQLDSFINLNDIKEDKKVSLLITKLSPRTFETLTHLCAPAKPNTLSYQELCDKLENKYVKTTSTVLERAKFRQRNQQQNESVEDYILELKKLAGKCQFKDVDDQIMEKFIDGVSSKMIKFELMKTGELKLETCIQVAQAVEAALVQCGSVETQPVTDIFYNQDNRKAWKNKKPTNKPSINNNNKQNGSQCFCCGKSNHLKHECTLRKKYCSECGQQGHIFRMCPRRQRQTNVVETETVEDQRNDVELEPNPYNEYETYSFRSVSRIPPHYMSINMNNHDVPFQLDTGSEVTVISLKDKQTYLHSFQLENCNVVFRNFDQTLTHPLGVISNVTVKHNDVSKNLNVFVVNNDSPRVIGRDWLKALNLWPPYFQNNVNVATNQLQTVSDARQEIKNQFADVFTPGWGNFKGDQIALKLKPDAKPKCLPVRRVPFALRDKVNNEVQRLLKNGRISVVEQSEWGTPVVPILKPDGSVRLCGDYKLTVNNCLEVDHFPLPHVEDILNTLQKGEYYCELDLKEAYLQAPLSPESQDCTTIITEVGTYKYNYLPYGVSSGPGAFQRLMFKKLKDIPNTIVFIDNIYIKGDNLQDTRETLCKVLKKLRECEFKLKPEKCKLFVTSLEVFGYCVDKNGVSIIPSNIEPLLNTKTPTNLTLLKSFLGKINYYNRFLKDMAKIITPLYECTKKNRFNWTTECEEAFQLIKKRLASAENLRHYNPDLPLILTCDASDTGLGAVLSNRDENGTVKPIAYASKKLSEAEQRYSTIDKEAMAVIFGITKFYNYIYGRSFELETDNAALVRIFGPTKSIPKMAAKRLQHYAIFLSAFKYKVRHIKSSVNPADYLSRTVNESVFEDKNVHSLLTDSDSCSFLHINTSEMEILDWKLIQAETKKDVTLTKIIRCLADGWPEKKYVSEDLLPFYSRKQELTVDRGCLFWGYRIIVPTSIRETLLKELHKSHFGIVRMKEIARSYFWWPKLDANIENIVKNCIVCLENSKSPGKIQKPWPVPPSAWYRIHADFLGPFYNKMYLVIVDSYTKWPEVFEMNNITSTRTIEILKRLFTIFGIPVHLVTDNGRSFTSIEFQEFCKSAQIKHTFSPPYHPATNGAAERFVQTFKSTITKIVESGHSMSYAINLFLMDYRNTPQRTTGITPARLMLGRELRNRFNLMRPPPLREEVERKVQNREQGHRNVNFEIGQKVMVKDYRQGSRP</sequence>
<dbReference type="Pfam" id="PF03732">
    <property type="entry name" value="Retrotrans_gag"/>
    <property type="match status" value="1"/>
</dbReference>
<dbReference type="InterPro" id="IPR036875">
    <property type="entry name" value="Znf_CCHC_sf"/>
</dbReference>
<dbReference type="EMBL" id="JAHIBW010000028">
    <property type="protein sequence ID" value="KAG7296766.1"/>
    <property type="molecule type" value="Genomic_DNA"/>
</dbReference>
<dbReference type="Gene3D" id="3.10.10.10">
    <property type="entry name" value="HIV Type 1 Reverse Transcriptase, subunit A, domain 1"/>
    <property type="match status" value="1"/>
</dbReference>
<keyword evidence="7" id="KW-0378">Hydrolase</keyword>
<dbReference type="InterPro" id="IPR012337">
    <property type="entry name" value="RNaseH-like_sf"/>
</dbReference>
<dbReference type="InterPro" id="IPR021109">
    <property type="entry name" value="Peptidase_aspartic_dom_sf"/>
</dbReference>
<dbReference type="SUPFAM" id="SSF56672">
    <property type="entry name" value="DNA/RNA polymerases"/>
    <property type="match status" value="1"/>
</dbReference>
<keyword evidence="5" id="KW-0540">Nuclease</keyword>
<evidence type="ECO:0000256" key="9">
    <source>
        <dbReference type="ARBA" id="ARBA00023268"/>
    </source>
</evidence>
<organism evidence="14 15">
    <name type="scientific">Plutella xylostella</name>
    <name type="common">Diamondback moth</name>
    <name type="synonym">Plutella maculipennis</name>
    <dbReference type="NCBI Taxonomy" id="51655"/>
    <lineage>
        <taxon>Eukaryota</taxon>
        <taxon>Metazoa</taxon>
        <taxon>Ecdysozoa</taxon>
        <taxon>Arthropoda</taxon>
        <taxon>Hexapoda</taxon>
        <taxon>Insecta</taxon>
        <taxon>Pterygota</taxon>
        <taxon>Neoptera</taxon>
        <taxon>Endopterygota</taxon>
        <taxon>Lepidoptera</taxon>
        <taxon>Glossata</taxon>
        <taxon>Ditrysia</taxon>
        <taxon>Yponomeutoidea</taxon>
        <taxon>Plutellidae</taxon>
        <taxon>Plutella</taxon>
    </lineage>
</organism>
<proteinExistence type="predicted"/>
<gene>
    <name evidence="14" type="ORF">JYU34_020702</name>
</gene>
<dbReference type="InterPro" id="IPR005162">
    <property type="entry name" value="Retrotrans_gag_dom"/>
</dbReference>
<keyword evidence="10" id="KW-0479">Metal-binding</keyword>
<evidence type="ECO:0000313" key="14">
    <source>
        <dbReference type="EMBL" id="KAG7296766.1"/>
    </source>
</evidence>
<dbReference type="Gene3D" id="2.40.70.10">
    <property type="entry name" value="Acid Proteases"/>
    <property type="match status" value="1"/>
</dbReference>
<dbReference type="SUPFAM" id="SSF50630">
    <property type="entry name" value="Acid proteases"/>
    <property type="match status" value="1"/>
</dbReference>
<dbReference type="InterPro" id="IPR001878">
    <property type="entry name" value="Znf_CCHC"/>
</dbReference>
<evidence type="ECO:0000256" key="3">
    <source>
        <dbReference type="ARBA" id="ARBA00022679"/>
    </source>
</evidence>
<evidence type="ECO:0000256" key="5">
    <source>
        <dbReference type="ARBA" id="ARBA00022722"/>
    </source>
</evidence>
<evidence type="ECO:0000256" key="1">
    <source>
        <dbReference type="ARBA" id="ARBA00012493"/>
    </source>
</evidence>
<dbReference type="InterPro" id="IPR043128">
    <property type="entry name" value="Rev_trsase/Diguanyl_cyclase"/>
</dbReference>
<keyword evidence="3" id="KW-0808">Transferase</keyword>
<dbReference type="Pfam" id="PF00078">
    <property type="entry name" value="RVT_1"/>
    <property type="match status" value="1"/>
</dbReference>
<feature type="region of interest" description="Disordered" evidence="11">
    <location>
        <begin position="1"/>
        <end position="22"/>
    </location>
</feature>
<dbReference type="Pfam" id="PF00665">
    <property type="entry name" value="rve"/>
    <property type="match status" value="1"/>
</dbReference>
<dbReference type="InterPro" id="IPR041588">
    <property type="entry name" value="Integrase_H2C2"/>
</dbReference>
<keyword evidence="8" id="KW-0238">DNA-binding</keyword>
<dbReference type="PANTHER" id="PTHR37984:SF5">
    <property type="entry name" value="PROTEIN NYNRIN-LIKE"/>
    <property type="match status" value="1"/>
</dbReference>
<evidence type="ECO:0000256" key="10">
    <source>
        <dbReference type="PROSITE-ProRule" id="PRU00047"/>
    </source>
</evidence>
<keyword evidence="9" id="KW-0511">Multifunctional enzyme</keyword>
<dbReference type="InterPro" id="IPR000477">
    <property type="entry name" value="RT_dom"/>
</dbReference>
<evidence type="ECO:0000256" key="2">
    <source>
        <dbReference type="ARBA" id="ARBA00022670"/>
    </source>
</evidence>
<feature type="domain" description="CCHC-type" evidence="12">
    <location>
        <begin position="293"/>
        <end position="306"/>
    </location>
</feature>
<dbReference type="Gene3D" id="1.10.340.70">
    <property type="match status" value="1"/>
</dbReference>
<keyword evidence="4" id="KW-0548">Nucleotidyltransferase</keyword>
<evidence type="ECO:0000256" key="11">
    <source>
        <dbReference type="SAM" id="MobiDB-lite"/>
    </source>
</evidence>
<protein>
    <recommendedName>
        <fullName evidence="1">RNA-directed DNA polymerase</fullName>
        <ecNumber evidence="1">2.7.7.49</ecNumber>
    </recommendedName>
</protein>
<accession>A0ABQ7PUV9</accession>
<dbReference type="Gene3D" id="3.30.420.10">
    <property type="entry name" value="Ribonuclease H-like superfamily/Ribonuclease H"/>
    <property type="match status" value="1"/>
</dbReference>
<dbReference type="SMART" id="SM00343">
    <property type="entry name" value="ZnF_C2HC"/>
    <property type="match status" value="2"/>
</dbReference>
<keyword evidence="10" id="KW-0863">Zinc-finger</keyword>
<dbReference type="EC" id="2.7.7.49" evidence="1"/>
<evidence type="ECO:0000259" key="12">
    <source>
        <dbReference type="PROSITE" id="PS50158"/>
    </source>
</evidence>
<dbReference type="SUPFAM" id="SSF53098">
    <property type="entry name" value="Ribonuclease H-like"/>
    <property type="match status" value="1"/>
</dbReference>
<dbReference type="CDD" id="cd01647">
    <property type="entry name" value="RT_LTR"/>
    <property type="match status" value="1"/>
</dbReference>
<dbReference type="CDD" id="cd09274">
    <property type="entry name" value="RNase_HI_RT_Ty3"/>
    <property type="match status" value="1"/>
</dbReference>
<keyword evidence="2" id="KW-0645">Protease</keyword>
<comment type="caution">
    <text evidence="14">The sequence shown here is derived from an EMBL/GenBank/DDBJ whole genome shotgun (WGS) entry which is preliminary data.</text>
</comment>
<dbReference type="InterPro" id="IPR043502">
    <property type="entry name" value="DNA/RNA_pol_sf"/>
</dbReference>
<evidence type="ECO:0000313" key="15">
    <source>
        <dbReference type="Proteomes" id="UP000823941"/>
    </source>
</evidence>
<dbReference type="Gene3D" id="4.10.60.10">
    <property type="entry name" value="Zinc finger, CCHC-type"/>
    <property type="match status" value="1"/>
</dbReference>
<feature type="domain" description="Integrase catalytic" evidence="13">
    <location>
        <begin position="1101"/>
        <end position="1255"/>
    </location>
</feature>
<feature type="compositionally biased region" description="Basic and acidic residues" evidence="11">
    <location>
        <begin position="1"/>
        <end position="13"/>
    </location>
</feature>
<name>A0ABQ7PUV9_PLUXY</name>
<keyword evidence="6" id="KW-0064">Aspartyl protease</keyword>
<dbReference type="InterPro" id="IPR001584">
    <property type="entry name" value="Integrase_cat-core"/>
</dbReference>
<evidence type="ECO:0000256" key="7">
    <source>
        <dbReference type="ARBA" id="ARBA00022759"/>
    </source>
</evidence>
<evidence type="ECO:0000259" key="13">
    <source>
        <dbReference type="PROSITE" id="PS50994"/>
    </source>
</evidence>
<dbReference type="PANTHER" id="PTHR37984">
    <property type="entry name" value="PROTEIN CBG26694"/>
    <property type="match status" value="1"/>
</dbReference>
<dbReference type="Proteomes" id="UP000823941">
    <property type="component" value="Chromosome 28"/>
</dbReference>
<evidence type="ECO:0000256" key="8">
    <source>
        <dbReference type="ARBA" id="ARBA00023125"/>
    </source>
</evidence>
<dbReference type="InterPro" id="IPR036397">
    <property type="entry name" value="RNaseH_sf"/>
</dbReference>
<feature type="domain" description="CCHC-type" evidence="12">
    <location>
        <begin position="313"/>
        <end position="328"/>
    </location>
</feature>
<dbReference type="InterPro" id="IPR050951">
    <property type="entry name" value="Retrovirus_Pol_polyprotein"/>
</dbReference>
<dbReference type="InterPro" id="IPR041577">
    <property type="entry name" value="RT_RNaseH_2"/>
</dbReference>
<keyword evidence="15" id="KW-1185">Reference proteome</keyword>
<evidence type="ECO:0000256" key="6">
    <source>
        <dbReference type="ARBA" id="ARBA00022750"/>
    </source>
</evidence>
<keyword evidence="10" id="KW-0862">Zinc</keyword>